<evidence type="ECO:0000313" key="18">
    <source>
        <dbReference type="EMBL" id="AIT70680.1"/>
    </source>
</evidence>
<gene>
    <name evidence="18" type="primary">65</name>
</gene>
<evidence type="ECO:0000256" key="15">
    <source>
        <dbReference type="ARBA" id="ARBA00047984"/>
    </source>
</evidence>
<evidence type="ECO:0000313" key="19">
    <source>
        <dbReference type="Proteomes" id="UP000121784"/>
    </source>
</evidence>
<comment type="function">
    <text evidence="12">NTP-dependent helicase that catalyzes unidirectional unwinding of 3'tailed duplex RNAs and plays an important role during transcription of early mRNAs, presumably by preventing R-loop formation behind the elongating RNA polymerase. Might also play a role in the export of newly synthesized mRNA chains out of the core into the cytoplasm. Required for replication and propagation of viral particles.</text>
</comment>
<dbReference type="EC" id="3.6.4.13" evidence="4"/>
<comment type="catalytic activity">
    <reaction evidence="15">
        <text>ATP + H2O = ADP + phosphate + H(+)</text>
        <dbReference type="Rhea" id="RHEA:13065"/>
        <dbReference type="ChEBI" id="CHEBI:15377"/>
        <dbReference type="ChEBI" id="CHEBI:15378"/>
        <dbReference type="ChEBI" id="CHEBI:30616"/>
        <dbReference type="ChEBI" id="CHEBI:43474"/>
        <dbReference type="ChEBI" id="CHEBI:456216"/>
        <dbReference type="EC" id="3.6.4.13"/>
    </reaction>
</comment>
<comment type="similarity">
    <text evidence="2">Belongs to the DEAD box helicase family. DEAH subfamily.</text>
</comment>
<dbReference type="Pfam" id="PF12011">
    <property type="entry name" value="NPH-II"/>
    <property type="match status" value="1"/>
</dbReference>
<evidence type="ECO:0000256" key="7">
    <source>
        <dbReference type="ARBA" id="ARBA00022801"/>
    </source>
</evidence>
<dbReference type="InterPro" id="IPR027417">
    <property type="entry name" value="P-loop_NTPase"/>
</dbReference>
<keyword evidence="11" id="KW-0804">Transcription</keyword>
<dbReference type="InterPro" id="IPR014001">
    <property type="entry name" value="Helicase_ATP-bd"/>
</dbReference>
<evidence type="ECO:0000259" key="17">
    <source>
        <dbReference type="PROSITE" id="PS51194"/>
    </source>
</evidence>
<dbReference type="GO" id="GO:0044423">
    <property type="term" value="C:virion component"/>
    <property type="evidence" value="ECO:0007669"/>
    <property type="project" value="UniProtKB-KW"/>
</dbReference>
<dbReference type="Pfam" id="PF00271">
    <property type="entry name" value="Helicase_C"/>
    <property type="match status" value="1"/>
</dbReference>
<dbReference type="InterPro" id="IPR021892">
    <property type="entry name" value="NPH-II"/>
</dbReference>
<evidence type="ECO:0000256" key="12">
    <source>
        <dbReference type="ARBA" id="ARBA00025677"/>
    </source>
</evidence>
<dbReference type="PANTHER" id="PTHR18934">
    <property type="entry name" value="ATP-DEPENDENT RNA HELICASE"/>
    <property type="match status" value="1"/>
</dbReference>
<keyword evidence="8 18" id="KW-0347">Helicase</keyword>
<sequence length="679" mass="78963">MYNKLPNIFYFPNCYTIFPYKYAQSEFSKMSIEEKRRFAFAIFPLIKHRWKNSFTVIDKNIYKLNVELKSKEYKRIKEPIITSLPNKIDFKNNFYVIDNLKISFECYSFLKYSSFIDISLFDDYLLRGLVDGGNKLNIFTNNVGNINNTIGIFGNKKHFSKITLKSLYSEAQNEIFKAWISNKPFILTGGTGVGKTSQVPKLLLWFNYLFGGFIISKNINNFNFDEKPIVLSLPRIALVKLHSKTLLSSIGFDEINESPISLKFSAIEDELINYKPKNYGIVFSTHKLTLSKLFDYSTVIIDEVHEHDQTGDIIIAVSKKHINKLHSLCLMTATLEDDRERIIEFFKEPIFVHIPGNTLFEIDEVYIKNKTDYKNKIKYIEEEKKNIVYAINRYTPPKKSSGIIFVSTVSQCESYKNYLSKYLPYDLYIIHGKINNIENILSSIYSSNNISIIISTPYLESSITVKNVSHIYDTGRLYLPSPYGGREVFISKSMREQRKGRVGRVKPGTYVYFYNISLLSYIKRIDSEFLHNYILYGRYYGLKIPDDLFIIPTNKDIIGNVIDYIDSFNISDSKWFNILSSYYIHILEYAKIYAIGGIKASSLDIFERENILNDEALNSIKSLNMKAKIIRNKKNNDKYTITCKLMFGIYNGTIFNIIHKTPLFGYITMITERNFIIDS</sequence>
<comment type="subcellular location">
    <subcellularLocation>
        <location evidence="1">Virion</location>
    </subcellularLocation>
</comment>
<protein>
    <recommendedName>
        <fullName evidence="5">RNA helicase NPH-II</fullName>
        <ecNumber evidence="4">3.6.4.13</ecNumber>
    </recommendedName>
    <alternativeName>
        <fullName evidence="14">Nucleoside triphosphatase II</fullName>
    </alternativeName>
    <alternativeName>
        <fullName evidence="13">Nucleoside triphosphate phosphohydrolase II</fullName>
    </alternativeName>
</protein>
<dbReference type="PANTHER" id="PTHR18934:SF99">
    <property type="entry name" value="ATP-DEPENDENT RNA HELICASE DHX37-RELATED"/>
    <property type="match status" value="1"/>
</dbReference>
<dbReference type="InterPro" id="IPR001650">
    <property type="entry name" value="Helicase_C-like"/>
</dbReference>
<evidence type="ECO:0000256" key="1">
    <source>
        <dbReference type="ARBA" id="ARBA00004328"/>
    </source>
</evidence>
<feature type="domain" description="Helicase ATP-binding" evidence="16">
    <location>
        <begin position="176"/>
        <end position="353"/>
    </location>
</feature>
<dbReference type="SMART" id="SM00490">
    <property type="entry name" value="HELICc"/>
    <property type="match status" value="1"/>
</dbReference>
<feature type="domain" description="Helicase C-terminal" evidence="17">
    <location>
        <begin position="372"/>
        <end position="557"/>
    </location>
</feature>
<dbReference type="GO" id="GO:0017111">
    <property type="term" value="F:ribonucleoside triphosphate phosphatase activity"/>
    <property type="evidence" value="ECO:0007669"/>
    <property type="project" value="InterPro"/>
</dbReference>
<dbReference type="Gene3D" id="3.40.50.300">
    <property type="entry name" value="P-loop containing nucleotide triphosphate hydrolases"/>
    <property type="match status" value="2"/>
</dbReference>
<dbReference type="GO" id="GO:0003724">
    <property type="term" value="F:RNA helicase activity"/>
    <property type="evidence" value="ECO:0007669"/>
    <property type="project" value="UniProtKB-EC"/>
</dbReference>
<evidence type="ECO:0000256" key="4">
    <source>
        <dbReference type="ARBA" id="ARBA00012552"/>
    </source>
</evidence>
<dbReference type="GO" id="GO:0003723">
    <property type="term" value="F:RNA binding"/>
    <property type="evidence" value="ECO:0007669"/>
    <property type="project" value="TreeGrafter"/>
</dbReference>
<reference evidence="18 19" key="1">
    <citation type="submission" date="2014-09" db="EMBL/GenBank/DDBJ databases">
        <title>Complete Genome Sequence of the Embu Virus Strain SPAn 880.</title>
        <authorList>
            <person name="Ibrahim M.S."/>
            <person name="Antwerpen M.H."/>
            <person name="Georgi E."/>
            <person name="Vette P."/>
            <person name="Zoeller G."/>
            <person name="Meyer H."/>
        </authorList>
    </citation>
    <scope>NUCLEOTIDE SEQUENCE [LARGE SCALE GENOMIC DNA]</scope>
    <source>
        <strain evidence="18">SPAn880</strain>
    </source>
</reference>
<evidence type="ECO:0000256" key="9">
    <source>
        <dbReference type="ARBA" id="ARBA00022840"/>
    </source>
</evidence>
<evidence type="ECO:0000256" key="6">
    <source>
        <dbReference type="ARBA" id="ARBA00022741"/>
    </source>
</evidence>
<evidence type="ECO:0000256" key="13">
    <source>
        <dbReference type="ARBA" id="ARBA00030963"/>
    </source>
</evidence>
<evidence type="ECO:0000256" key="10">
    <source>
        <dbReference type="ARBA" id="ARBA00022844"/>
    </source>
</evidence>
<dbReference type="Proteomes" id="UP000121784">
    <property type="component" value="Segment"/>
</dbReference>
<evidence type="ECO:0000256" key="5">
    <source>
        <dbReference type="ARBA" id="ARBA00017851"/>
    </source>
</evidence>
<dbReference type="PROSITE" id="PS51192">
    <property type="entry name" value="HELICASE_ATP_BIND_1"/>
    <property type="match status" value="1"/>
</dbReference>
<evidence type="ECO:0000256" key="14">
    <source>
        <dbReference type="ARBA" id="ARBA00031914"/>
    </source>
</evidence>
<keyword evidence="9" id="KW-0067">ATP-binding</keyword>
<dbReference type="PROSITE" id="PS00690">
    <property type="entry name" value="DEAH_ATP_HELICASE"/>
    <property type="match status" value="1"/>
</dbReference>
<dbReference type="SUPFAM" id="SSF52540">
    <property type="entry name" value="P-loop containing nucleoside triphosphate hydrolases"/>
    <property type="match status" value="1"/>
</dbReference>
<keyword evidence="6" id="KW-0547">Nucleotide-binding</keyword>
<proteinExistence type="inferred from homology"/>
<dbReference type="GO" id="GO:0005524">
    <property type="term" value="F:ATP binding"/>
    <property type="evidence" value="ECO:0007669"/>
    <property type="project" value="UniProtKB-KW"/>
</dbReference>
<evidence type="ECO:0000259" key="16">
    <source>
        <dbReference type="PROSITE" id="PS51192"/>
    </source>
</evidence>
<organism evidence="18 19">
    <name type="scientific">Cotia virus</name>
    <dbReference type="NCBI Taxonomy" id="39444"/>
    <lineage>
        <taxon>Viruses</taxon>
        <taxon>Varidnaviria</taxon>
        <taxon>Bamfordvirae</taxon>
        <taxon>Nucleocytoviricota</taxon>
        <taxon>Pokkesviricetes</taxon>
        <taxon>Chitovirales</taxon>
        <taxon>Poxviridae</taxon>
        <taxon>Chordopoxvirinae</taxon>
        <taxon>Oryzopoxvirus</taxon>
        <taxon>Oryzopoxvirus cotia</taxon>
    </lineage>
</organism>
<evidence type="ECO:0000256" key="11">
    <source>
        <dbReference type="ARBA" id="ARBA00023163"/>
    </source>
</evidence>
<evidence type="ECO:0000256" key="8">
    <source>
        <dbReference type="ARBA" id="ARBA00022806"/>
    </source>
</evidence>
<keyword evidence="10" id="KW-0946">Virion</keyword>
<comment type="subunit">
    <text evidence="3">Monomer.</text>
</comment>
<dbReference type="EMBL" id="KM595078">
    <property type="protein sequence ID" value="AIT70680.1"/>
    <property type="molecule type" value="Genomic_DNA"/>
</dbReference>
<dbReference type="SMART" id="SM00487">
    <property type="entry name" value="DEXDc"/>
    <property type="match status" value="1"/>
</dbReference>
<keyword evidence="7" id="KW-0378">Hydrolase</keyword>
<dbReference type="InterPro" id="IPR011545">
    <property type="entry name" value="DEAD/DEAH_box_helicase_dom"/>
</dbReference>
<evidence type="ECO:0000256" key="3">
    <source>
        <dbReference type="ARBA" id="ARBA00011245"/>
    </source>
</evidence>
<name>A0A097IVS2_9POXV</name>
<accession>A0A097IVS2</accession>
<dbReference type="PROSITE" id="PS51194">
    <property type="entry name" value="HELICASE_CTER"/>
    <property type="match status" value="1"/>
</dbReference>
<evidence type="ECO:0000256" key="2">
    <source>
        <dbReference type="ARBA" id="ARBA00008792"/>
    </source>
</evidence>
<dbReference type="InterPro" id="IPR002464">
    <property type="entry name" value="DNA/RNA_helicase_DEAH_CS"/>
</dbReference>
<dbReference type="Pfam" id="PF00270">
    <property type="entry name" value="DEAD"/>
    <property type="match status" value="1"/>
</dbReference>